<proteinExistence type="predicted"/>
<sequence length="249" mass="28577">MDDILILQILNNDKAKLIFQSSNEIDIKKKSDLISISRNKKYLSLITSFHAPQQYIIDFIKGILNISEIEGIITSIPSSLSTFALDTENIFYVEIENEDLDGKNIEDIEVEFKIEVIIDTLLDIAASKVLSGRLGRVVYEVQNIIHQHKNKIKLSSNILIEGNDRIKSYVENKFIESISANGNKEQIKNFKFLTVPTYVNESNHISEEIKDHPVLIGAYLASKIRFYETRDFSTKREFFAGEYKELSIH</sequence>
<organism evidence="1 2">
    <name type="scientific">Spraguea lophii (strain 42_110)</name>
    <name type="common">Microsporidian parasite</name>
    <dbReference type="NCBI Taxonomy" id="1358809"/>
    <lineage>
        <taxon>Eukaryota</taxon>
        <taxon>Fungi</taxon>
        <taxon>Fungi incertae sedis</taxon>
        <taxon>Microsporidia</taxon>
        <taxon>Spragueidae</taxon>
        <taxon>Spraguea</taxon>
    </lineage>
</organism>
<dbReference type="InParanoid" id="S7WAP7"/>
<dbReference type="AlphaFoldDB" id="S7WAP7"/>
<gene>
    <name evidence="1" type="ORF">SLOPH_1167</name>
</gene>
<accession>S7WAP7</accession>
<dbReference type="HOGENOM" id="CLU_1116364_0_0_1"/>
<name>S7WAP7_SPRLO</name>
<comment type="caution">
    <text evidence="1">The sequence shown here is derived from an EMBL/GenBank/DDBJ whole genome shotgun (WGS) entry which is preliminary data.</text>
</comment>
<reference evidence="2" key="1">
    <citation type="journal article" date="2013" name="PLoS Genet.">
        <title>The genome of Spraguea lophii and the basis of host-microsporidian interactions.</title>
        <authorList>
            <person name="Campbell S.E."/>
            <person name="Williams T.A."/>
            <person name="Yousuf A."/>
            <person name="Soanes D.M."/>
            <person name="Paszkiewicz K.H."/>
            <person name="Williams B.A.P."/>
        </authorList>
    </citation>
    <scope>NUCLEOTIDE SEQUENCE [LARGE SCALE GENOMIC DNA]</scope>
    <source>
        <strain evidence="2">42_110</strain>
    </source>
</reference>
<evidence type="ECO:0000313" key="2">
    <source>
        <dbReference type="Proteomes" id="UP000014978"/>
    </source>
</evidence>
<protein>
    <submittedName>
        <fullName evidence="1">Uncharacterized protein</fullName>
    </submittedName>
</protein>
<evidence type="ECO:0000313" key="1">
    <source>
        <dbReference type="EMBL" id="EPR79981.1"/>
    </source>
</evidence>
<dbReference type="VEuPathDB" id="MicrosporidiaDB:SLOPH_1167"/>
<dbReference type="Proteomes" id="UP000014978">
    <property type="component" value="Unassembled WGS sequence"/>
</dbReference>
<keyword evidence="2" id="KW-1185">Reference proteome</keyword>
<dbReference type="EMBL" id="ATCN01000054">
    <property type="protein sequence ID" value="EPR79981.1"/>
    <property type="molecule type" value="Genomic_DNA"/>
</dbReference>